<proteinExistence type="predicted"/>
<keyword evidence="2" id="KW-1185">Reference proteome</keyword>
<dbReference type="EMBL" id="AP024485">
    <property type="protein sequence ID" value="BCS86808.1"/>
    <property type="molecule type" value="Genomic_DNA"/>
</dbReference>
<evidence type="ECO:0000313" key="2">
    <source>
        <dbReference type="Proteomes" id="UP001053296"/>
    </source>
</evidence>
<dbReference type="Proteomes" id="UP001053296">
    <property type="component" value="Chromosome"/>
</dbReference>
<evidence type="ECO:0000313" key="1">
    <source>
        <dbReference type="EMBL" id="BCS86808.1"/>
    </source>
</evidence>
<organism evidence="1 2">
    <name type="scientific">Pseudodesulfovibrio sediminis</name>
    <dbReference type="NCBI Taxonomy" id="2810563"/>
    <lineage>
        <taxon>Bacteria</taxon>
        <taxon>Pseudomonadati</taxon>
        <taxon>Thermodesulfobacteriota</taxon>
        <taxon>Desulfovibrionia</taxon>
        <taxon>Desulfovibrionales</taxon>
        <taxon>Desulfovibrionaceae</taxon>
    </lineage>
</organism>
<accession>A0ABN6ENZ7</accession>
<reference evidence="1" key="1">
    <citation type="journal article" date="2022" name="Arch. Microbiol.">
        <title>Pseudodesulfovibrio sediminis sp. nov., a mesophilic and neutrophilic sulfate-reducing bacterium isolated from sediment of a brackish lake.</title>
        <authorList>
            <person name="Takahashi A."/>
            <person name="Kojima H."/>
            <person name="Watanabe M."/>
            <person name="Fukui M."/>
        </authorList>
    </citation>
    <scope>NUCLEOTIDE SEQUENCE</scope>
    <source>
        <strain evidence="1">SF6</strain>
    </source>
</reference>
<sequence>MACQAIPAVAPVTEGISSNAAKSSTARMYLTRPKLSVHFIVLLDIMLTFPGVECIQSSVIA</sequence>
<protein>
    <submittedName>
        <fullName evidence="1">Uncharacterized protein</fullName>
    </submittedName>
</protein>
<gene>
    <name evidence="1" type="ORF">PSDVSF_00500</name>
</gene>
<name>A0ABN6ENZ7_9BACT</name>